<dbReference type="SUPFAM" id="SSF52540">
    <property type="entry name" value="P-loop containing nucleoside triphosphate hydrolases"/>
    <property type="match status" value="1"/>
</dbReference>
<keyword evidence="1" id="KW-0812">Transmembrane</keyword>
<evidence type="ECO:0008006" key="4">
    <source>
        <dbReference type="Google" id="ProtNLM"/>
    </source>
</evidence>
<dbReference type="EMBL" id="VSRQ01000002">
    <property type="protein sequence ID" value="TYK51438.1"/>
    <property type="molecule type" value="Genomic_DNA"/>
</dbReference>
<gene>
    <name evidence="2" type="ORF">FXF68_13630</name>
</gene>
<evidence type="ECO:0000313" key="3">
    <source>
        <dbReference type="Proteomes" id="UP000323505"/>
    </source>
</evidence>
<reference evidence="2 3" key="1">
    <citation type="submission" date="2019-08" db="EMBL/GenBank/DDBJ databases">
        <title>Actinomadura sp. nov. CYP1-5 isolated from mountain soil.</title>
        <authorList>
            <person name="Songsumanus A."/>
            <person name="Kuncharoen N."/>
            <person name="Kudo T."/>
            <person name="Yuki M."/>
            <person name="Igarashi Y."/>
            <person name="Tanasupawat S."/>
        </authorList>
    </citation>
    <scope>NUCLEOTIDE SEQUENCE [LARGE SCALE GENOMIC DNA]</scope>
    <source>
        <strain evidence="2 3">CYP1-5</strain>
    </source>
</reference>
<keyword evidence="1" id="KW-1133">Transmembrane helix</keyword>
<protein>
    <recommendedName>
        <fullName evidence="4">NACHT domain-containing protein</fullName>
    </recommendedName>
</protein>
<accession>A0A5D3FTV2</accession>
<dbReference type="AlphaFoldDB" id="A0A5D3FTV2"/>
<feature type="transmembrane region" description="Helical" evidence="1">
    <location>
        <begin position="27"/>
        <end position="51"/>
    </location>
</feature>
<dbReference type="InterPro" id="IPR027417">
    <property type="entry name" value="P-loop_NTPase"/>
</dbReference>
<dbReference type="Proteomes" id="UP000323505">
    <property type="component" value="Unassembled WGS sequence"/>
</dbReference>
<name>A0A5D3FTV2_9ACTN</name>
<dbReference type="Gene3D" id="3.40.50.300">
    <property type="entry name" value="P-loop containing nucleotide triphosphate hydrolases"/>
    <property type="match status" value="1"/>
</dbReference>
<sequence length="138" mass="14954">MRPFVDSVRVLPGGASRMAGVRNNRAWWPWLVLLAAVVGVLVLGAVTFAPLAGADGLQVAANRFRRTRRRRLVILGGPGTGKTTLAVQLLLHLLATRPQHPDEPVPVLVPVAGWDTARFAAAYQPARPTRTGLNRRAR</sequence>
<keyword evidence="3" id="KW-1185">Reference proteome</keyword>
<comment type="caution">
    <text evidence="2">The sequence shown here is derived from an EMBL/GenBank/DDBJ whole genome shotgun (WGS) entry which is preliminary data.</text>
</comment>
<evidence type="ECO:0000256" key="1">
    <source>
        <dbReference type="SAM" id="Phobius"/>
    </source>
</evidence>
<organism evidence="2 3">
    <name type="scientific">Actinomadura decatromicini</name>
    <dbReference type="NCBI Taxonomy" id="2604572"/>
    <lineage>
        <taxon>Bacteria</taxon>
        <taxon>Bacillati</taxon>
        <taxon>Actinomycetota</taxon>
        <taxon>Actinomycetes</taxon>
        <taxon>Streptosporangiales</taxon>
        <taxon>Thermomonosporaceae</taxon>
        <taxon>Actinomadura</taxon>
    </lineage>
</organism>
<dbReference type="RefSeq" id="WP_148759268.1">
    <property type="nucleotide sequence ID" value="NZ_VSRQ01000002.1"/>
</dbReference>
<keyword evidence="1" id="KW-0472">Membrane</keyword>
<proteinExistence type="predicted"/>
<evidence type="ECO:0000313" key="2">
    <source>
        <dbReference type="EMBL" id="TYK51438.1"/>
    </source>
</evidence>